<proteinExistence type="predicted"/>
<gene>
    <name evidence="2" type="ORF">MIND_00964000</name>
</gene>
<evidence type="ECO:0000313" key="3">
    <source>
        <dbReference type="Proteomes" id="UP000636479"/>
    </source>
</evidence>
<dbReference type="SMART" id="SM00256">
    <property type="entry name" value="FBOX"/>
    <property type="match status" value="1"/>
</dbReference>
<evidence type="ECO:0000313" key="2">
    <source>
        <dbReference type="EMBL" id="KAF7297307.1"/>
    </source>
</evidence>
<dbReference type="RefSeq" id="XP_037217666.1">
    <property type="nucleotide sequence ID" value="XM_037366254.1"/>
</dbReference>
<dbReference type="EMBL" id="JACAZF010000008">
    <property type="protein sequence ID" value="KAF7297307.1"/>
    <property type="molecule type" value="Genomic_DNA"/>
</dbReference>
<organism evidence="2 3">
    <name type="scientific">Mycena indigotica</name>
    <dbReference type="NCBI Taxonomy" id="2126181"/>
    <lineage>
        <taxon>Eukaryota</taxon>
        <taxon>Fungi</taxon>
        <taxon>Dikarya</taxon>
        <taxon>Basidiomycota</taxon>
        <taxon>Agaricomycotina</taxon>
        <taxon>Agaricomycetes</taxon>
        <taxon>Agaricomycetidae</taxon>
        <taxon>Agaricales</taxon>
        <taxon>Marasmiineae</taxon>
        <taxon>Mycenaceae</taxon>
        <taxon>Mycena</taxon>
    </lineage>
</organism>
<name>A0A8H6SE62_9AGAR</name>
<sequence length="521" mass="56198">MKGQLSRRKSQAPLEWVLPVELWELILDEMSDGRLVEAAKVCRALNTLALRLYFRRNKMEACQGALDIRSHLLRALFLAVHPSEGVRSLTVTFWTFGKGRSVLMLRDIVERWPSLTEVNLSWRHNILTRHPDMEAHSSRKPVSAAAFLSALWEVVVLVAQRCAASRGHGGSEAAVVVADGALHRCDSGALAAAKLTWRGGAFGAELEYVFPRRPGRVRRVLNTVFRAQAPPAYSARLEAHARPQFVVRSRTGADIRITRIGGIRVGPLAGGGALIQVDTDYLRLRPDPGLDVAALLPHLRLPSLATVEIGVPDIAPAAFSQFLDNHALLWTFQLTCLWSPKLPSPPSRVSAAATGGTYTVTCRDPAHIAGLPDFLAATLPSHPDLRVVVSIPWRRSTPADRIAAARVFAHLGARHPGPSYPALRLPPDFAAAPPANAAEIAALASLARTPSVTATCPAPADAHALLPLLAHLPALRHLYIRLDRPGPGSDATHAWAALQAAAATVLPGVRLAVLDEEPHVS</sequence>
<dbReference type="InterPro" id="IPR001810">
    <property type="entry name" value="F-box_dom"/>
</dbReference>
<dbReference type="Proteomes" id="UP000636479">
    <property type="component" value="Unassembled WGS sequence"/>
</dbReference>
<dbReference type="OrthoDB" id="3019010at2759"/>
<protein>
    <recommendedName>
        <fullName evidence="1">F-box domain-containing protein</fullName>
    </recommendedName>
</protein>
<evidence type="ECO:0000259" key="1">
    <source>
        <dbReference type="SMART" id="SM00256"/>
    </source>
</evidence>
<feature type="domain" description="F-box" evidence="1">
    <location>
        <begin position="18"/>
        <end position="58"/>
    </location>
</feature>
<keyword evidence="3" id="KW-1185">Reference proteome</keyword>
<dbReference type="GeneID" id="59348770"/>
<dbReference type="AlphaFoldDB" id="A0A8H6SE62"/>
<reference evidence="2" key="1">
    <citation type="submission" date="2020-05" db="EMBL/GenBank/DDBJ databases">
        <title>Mycena genomes resolve the evolution of fungal bioluminescence.</title>
        <authorList>
            <person name="Tsai I.J."/>
        </authorList>
    </citation>
    <scope>NUCLEOTIDE SEQUENCE</scope>
    <source>
        <strain evidence="2">171206Taipei</strain>
    </source>
</reference>
<comment type="caution">
    <text evidence="2">The sequence shown here is derived from an EMBL/GenBank/DDBJ whole genome shotgun (WGS) entry which is preliminary data.</text>
</comment>
<accession>A0A8H6SE62</accession>